<evidence type="ECO:0000256" key="4">
    <source>
        <dbReference type="ARBA" id="ARBA00022722"/>
    </source>
</evidence>
<feature type="domain" description="Integrase catalytic" evidence="17">
    <location>
        <begin position="556"/>
        <end position="718"/>
    </location>
</feature>
<keyword evidence="13" id="KW-0238">DNA-binding</keyword>
<keyword evidence="11" id="KW-0695">RNA-directed DNA polymerase</keyword>
<feature type="region of interest" description="Disordered" evidence="16">
    <location>
        <begin position="911"/>
        <end position="953"/>
    </location>
</feature>
<dbReference type="FunFam" id="1.10.340.70:FF:000001">
    <property type="entry name" value="Retrovirus-related Pol polyprotein from transposon gypsy-like Protein"/>
    <property type="match status" value="1"/>
</dbReference>
<keyword evidence="6" id="KW-0064">Aspartyl protease</keyword>
<dbReference type="SMART" id="SM00320">
    <property type="entry name" value="WD40"/>
    <property type="match status" value="1"/>
</dbReference>
<keyword evidence="7" id="KW-0255">Endonuclease</keyword>
<dbReference type="GO" id="GO:0004190">
    <property type="term" value="F:aspartic-type endopeptidase activity"/>
    <property type="evidence" value="ECO:0007669"/>
    <property type="project" value="UniProtKB-KW"/>
</dbReference>
<dbReference type="CDD" id="cd09274">
    <property type="entry name" value="RNase_HI_RT_Ty3"/>
    <property type="match status" value="1"/>
</dbReference>
<organism evidence="18 19">
    <name type="scientific">Dorcoceras hygrometricum</name>
    <dbReference type="NCBI Taxonomy" id="472368"/>
    <lineage>
        <taxon>Eukaryota</taxon>
        <taxon>Viridiplantae</taxon>
        <taxon>Streptophyta</taxon>
        <taxon>Embryophyta</taxon>
        <taxon>Tracheophyta</taxon>
        <taxon>Spermatophyta</taxon>
        <taxon>Magnoliopsida</taxon>
        <taxon>eudicotyledons</taxon>
        <taxon>Gunneridae</taxon>
        <taxon>Pentapetalae</taxon>
        <taxon>asterids</taxon>
        <taxon>lamiids</taxon>
        <taxon>Lamiales</taxon>
        <taxon>Gesneriaceae</taxon>
        <taxon>Didymocarpoideae</taxon>
        <taxon>Trichosporeae</taxon>
        <taxon>Loxocarpinae</taxon>
        <taxon>Dorcoceras</taxon>
    </lineage>
</organism>
<feature type="non-terminal residue" evidence="18">
    <location>
        <position position="1"/>
    </location>
</feature>
<evidence type="ECO:0000256" key="9">
    <source>
        <dbReference type="ARBA" id="ARBA00022842"/>
    </source>
</evidence>
<keyword evidence="14" id="KW-0233">DNA recombination</keyword>
<dbReference type="InterPro" id="IPR001584">
    <property type="entry name" value="Integrase_cat-core"/>
</dbReference>
<dbReference type="InterPro" id="IPR056924">
    <property type="entry name" value="SH3_Tf2-1"/>
</dbReference>
<dbReference type="FunFam" id="3.30.420.10:FF:000219">
    <property type="entry name" value="Putative retroelement"/>
    <property type="match status" value="1"/>
</dbReference>
<dbReference type="GO" id="GO:0046872">
    <property type="term" value="F:metal ion binding"/>
    <property type="evidence" value="ECO:0007669"/>
    <property type="project" value="UniProtKB-KW"/>
</dbReference>
<dbReference type="InterPro" id="IPR043128">
    <property type="entry name" value="Rev_trsase/Diguanyl_cyclase"/>
</dbReference>
<evidence type="ECO:0000256" key="12">
    <source>
        <dbReference type="ARBA" id="ARBA00022932"/>
    </source>
</evidence>
<dbReference type="GO" id="GO:0006310">
    <property type="term" value="P:DNA recombination"/>
    <property type="evidence" value="ECO:0007669"/>
    <property type="project" value="UniProtKB-KW"/>
</dbReference>
<dbReference type="PROSITE" id="PS50994">
    <property type="entry name" value="INTEGRASE"/>
    <property type="match status" value="1"/>
</dbReference>
<dbReference type="InterPro" id="IPR001680">
    <property type="entry name" value="WD40_rpt"/>
</dbReference>
<evidence type="ECO:0000256" key="10">
    <source>
        <dbReference type="ARBA" id="ARBA00022908"/>
    </source>
</evidence>
<dbReference type="InterPro" id="IPR050951">
    <property type="entry name" value="Retrovirus_Pol_polyprotein"/>
</dbReference>
<accession>A0A2Z7C593</accession>
<dbReference type="Gene3D" id="1.10.340.70">
    <property type="match status" value="1"/>
</dbReference>
<reference evidence="18 19" key="1">
    <citation type="journal article" date="2015" name="Proc. Natl. Acad. Sci. U.S.A.">
        <title>The resurrection genome of Boea hygrometrica: A blueprint for survival of dehydration.</title>
        <authorList>
            <person name="Xiao L."/>
            <person name="Yang G."/>
            <person name="Zhang L."/>
            <person name="Yang X."/>
            <person name="Zhao S."/>
            <person name="Ji Z."/>
            <person name="Zhou Q."/>
            <person name="Hu M."/>
            <person name="Wang Y."/>
            <person name="Chen M."/>
            <person name="Xu Y."/>
            <person name="Jin H."/>
            <person name="Xiao X."/>
            <person name="Hu G."/>
            <person name="Bao F."/>
            <person name="Hu Y."/>
            <person name="Wan P."/>
            <person name="Li L."/>
            <person name="Deng X."/>
            <person name="Kuang T."/>
            <person name="Xiang C."/>
            <person name="Zhu J.K."/>
            <person name="Oliver M.J."/>
            <person name="He Y."/>
        </authorList>
    </citation>
    <scope>NUCLEOTIDE SEQUENCE [LARGE SCALE GENOMIC DNA]</scope>
    <source>
        <strain evidence="19">cv. XS01</strain>
    </source>
</reference>
<dbReference type="Pfam" id="PF17921">
    <property type="entry name" value="Integrase_H2C2"/>
    <property type="match status" value="1"/>
</dbReference>
<dbReference type="InterPro" id="IPR016197">
    <property type="entry name" value="Chromo-like_dom_sf"/>
</dbReference>
<feature type="coiled-coil region" evidence="15">
    <location>
        <begin position="739"/>
        <end position="766"/>
    </location>
</feature>
<keyword evidence="9" id="KW-0460">Magnesium</keyword>
<dbReference type="InterPro" id="IPR041588">
    <property type="entry name" value="Integrase_H2C2"/>
</dbReference>
<name>A0A2Z7C593_9LAMI</name>
<sequence length="953" mass="108861">KSFEVFQGIRVHGISLDPGHKQLVDSNISFRISIFGEKRVKIFTLQIGSDNPRQPFLNMQLDLLHSLPKFAHWVLDVCFLKDKASSTETCYLAVGCSDNSLHLWDILRVNMLSEVECSERCLLYSMRMIGNEIESLLVASGTILNEFQALMNDILRPHLRKFTLVFFDDILIFSRTVEEHANHLQLVLEILRTNQLFVNKKKCGFGLKEIEYLGHVVSGAGVAVDRKKVESVEAWPTPRNVKGLRGFLGLSGYYRKFIRDYGKIAKPLIDLLKKNSFVWSLEAATAFEQLKRSLTTAPVLRLPNFEQEFVVECDASGRGIGAILSQGGHPIAFYSKALGERALSKSTYEKELMALVLAVRHWRPYLLGHKFVVVTDHKALKELLHQKITTPDQQNWIVKLMGYEFDIRYKAGNLNGGADALSRCEDRNLCSISMAQWQDIEEVKAAVRRDPALQRIITKLESGELVNSSYTMSRGLLLYKTRVVLPSQSSWIRKILEEGHSSTEGGHAGAFRTLRRISNSFYWKGMKRDVYQFVAECTVCQRHKYQAMKPAGLLQPLTIPEQIWEDISMDFISGLPKSKGFEVLLVVVDRLSKYSHFILLKHLYTAQSVADKFVRDIVRLHGIPRSIVSDRDSIFMSGFWKEVFRLQGTTLAMSSAYHPESDGQTEVLNRCIETYLRCFVSEQPKAWSLWVHWAEYWYNTAYQTTAGMTPFEVVYGRKPPVVARFLPAESNVAAVARELQDRDEVLRQLKYNLQRAQQRMVKQANVHRREVEYGVGDIVFLKLRPHRQQSVCARVFQKLAPRYYGPFTVIKKIGKVAYKLLLPTGSRIHPVFHVSQLKKAVGQQEQIQELPLGLEQELSFNYEPLQVISHRMKKVAGMMVPQVLVHWKNKPAEEATWEDAADFQAQFPQTSLGDKAGSEEGNIVRSISGPKPKITNVYTRRPKAQVKGREEYK</sequence>
<dbReference type="Pfam" id="PF00078">
    <property type="entry name" value="RVT_1"/>
    <property type="match status" value="1"/>
</dbReference>
<gene>
    <name evidence="18" type="ORF">F511_16940</name>
</gene>
<protein>
    <recommendedName>
        <fullName evidence="17">Integrase catalytic domain-containing protein</fullName>
    </recommendedName>
</protein>
<evidence type="ECO:0000256" key="6">
    <source>
        <dbReference type="ARBA" id="ARBA00022750"/>
    </source>
</evidence>
<dbReference type="SUPFAM" id="SSF50978">
    <property type="entry name" value="WD40 repeat-like"/>
    <property type="match status" value="1"/>
</dbReference>
<dbReference type="EMBL" id="KQ999311">
    <property type="protein sequence ID" value="KZV41992.1"/>
    <property type="molecule type" value="Genomic_DNA"/>
</dbReference>
<keyword evidence="4" id="KW-0540">Nuclease</keyword>
<keyword evidence="19" id="KW-1185">Reference proteome</keyword>
<dbReference type="CDD" id="cd01647">
    <property type="entry name" value="RT_LTR"/>
    <property type="match status" value="1"/>
</dbReference>
<dbReference type="GO" id="GO:0006508">
    <property type="term" value="P:proteolysis"/>
    <property type="evidence" value="ECO:0007669"/>
    <property type="project" value="UniProtKB-KW"/>
</dbReference>
<dbReference type="InterPro" id="IPR043502">
    <property type="entry name" value="DNA/RNA_pol_sf"/>
</dbReference>
<keyword evidence="2" id="KW-0808">Transferase</keyword>
<dbReference type="InterPro" id="IPR041373">
    <property type="entry name" value="RT_RNaseH"/>
</dbReference>
<dbReference type="InterPro" id="IPR023780">
    <property type="entry name" value="Chromo_domain"/>
</dbReference>
<keyword evidence="10" id="KW-0229">DNA integration</keyword>
<dbReference type="Pfam" id="PF00385">
    <property type="entry name" value="Chromo"/>
    <property type="match status" value="1"/>
</dbReference>
<dbReference type="Pfam" id="PF24626">
    <property type="entry name" value="SH3_Tf2-1"/>
    <property type="match status" value="1"/>
</dbReference>
<keyword evidence="15" id="KW-0175">Coiled coil</keyword>
<dbReference type="Pfam" id="PF17917">
    <property type="entry name" value="RT_RNaseH"/>
    <property type="match status" value="1"/>
</dbReference>
<dbReference type="Gene3D" id="2.40.50.40">
    <property type="match status" value="1"/>
</dbReference>
<dbReference type="AlphaFoldDB" id="A0A2Z7C593"/>
<dbReference type="Gene3D" id="3.30.420.10">
    <property type="entry name" value="Ribonuclease H-like superfamily/Ribonuclease H"/>
    <property type="match status" value="1"/>
</dbReference>
<dbReference type="GO" id="GO:0003677">
    <property type="term" value="F:DNA binding"/>
    <property type="evidence" value="ECO:0007669"/>
    <property type="project" value="UniProtKB-KW"/>
</dbReference>
<keyword evidence="5" id="KW-0479">Metal-binding</keyword>
<dbReference type="PANTHER" id="PTHR37984">
    <property type="entry name" value="PROTEIN CBG26694"/>
    <property type="match status" value="1"/>
</dbReference>
<evidence type="ECO:0000256" key="16">
    <source>
        <dbReference type="SAM" id="MobiDB-lite"/>
    </source>
</evidence>
<dbReference type="GO" id="GO:0015074">
    <property type="term" value="P:DNA integration"/>
    <property type="evidence" value="ECO:0007669"/>
    <property type="project" value="UniProtKB-KW"/>
</dbReference>
<dbReference type="FunFam" id="3.30.70.270:FF:000020">
    <property type="entry name" value="Transposon Tf2-6 polyprotein-like Protein"/>
    <property type="match status" value="1"/>
</dbReference>
<evidence type="ECO:0000256" key="7">
    <source>
        <dbReference type="ARBA" id="ARBA00022759"/>
    </source>
</evidence>
<dbReference type="SUPFAM" id="SSF56672">
    <property type="entry name" value="DNA/RNA polymerases"/>
    <property type="match status" value="1"/>
</dbReference>
<dbReference type="InterPro" id="IPR000477">
    <property type="entry name" value="RT_dom"/>
</dbReference>
<evidence type="ECO:0000313" key="19">
    <source>
        <dbReference type="Proteomes" id="UP000250235"/>
    </source>
</evidence>
<evidence type="ECO:0000256" key="15">
    <source>
        <dbReference type="SAM" id="Coils"/>
    </source>
</evidence>
<proteinExistence type="predicted"/>
<dbReference type="Gene3D" id="3.30.70.270">
    <property type="match status" value="2"/>
</dbReference>
<dbReference type="GO" id="GO:0003887">
    <property type="term" value="F:DNA-directed DNA polymerase activity"/>
    <property type="evidence" value="ECO:0007669"/>
    <property type="project" value="UniProtKB-KW"/>
</dbReference>
<evidence type="ECO:0000256" key="1">
    <source>
        <dbReference type="ARBA" id="ARBA00022670"/>
    </source>
</evidence>
<keyword evidence="3" id="KW-0548">Nucleotidyltransferase</keyword>
<dbReference type="Proteomes" id="UP000250235">
    <property type="component" value="Unassembled WGS sequence"/>
</dbReference>
<dbReference type="SUPFAM" id="SSF53098">
    <property type="entry name" value="Ribonuclease H-like"/>
    <property type="match status" value="1"/>
</dbReference>
<dbReference type="InterPro" id="IPR036322">
    <property type="entry name" value="WD40_repeat_dom_sf"/>
</dbReference>
<dbReference type="InterPro" id="IPR012337">
    <property type="entry name" value="RNaseH-like_sf"/>
</dbReference>
<evidence type="ECO:0000256" key="14">
    <source>
        <dbReference type="ARBA" id="ARBA00023172"/>
    </source>
</evidence>
<evidence type="ECO:0000256" key="5">
    <source>
        <dbReference type="ARBA" id="ARBA00022723"/>
    </source>
</evidence>
<dbReference type="OrthoDB" id="2013610at2759"/>
<dbReference type="InterPro" id="IPR036397">
    <property type="entry name" value="RNaseH_sf"/>
</dbReference>
<evidence type="ECO:0000313" key="18">
    <source>
        <dbReference type="EMBL" id="KZV41992.1"/>
    </source>
</evidence>
<evidence type="ECO:0000256" key="13">
    <source>
        <dbReference type="ARBA" id="ARBA00023125"/>
    </source>
</evidence>
<evidence type="ECO:0000256" key="2">
    <source>
        <dbReference type="ARBA" id="ARBA00022679"/>
    </source>
</evidence>
<keyword evidence="1" id="KW-0645">Protease</keyword>
<evidence type="ECO:0000256" key="11">
    <source>
        <dbReference type="ARBA" id="ARBA00022918"/>
    </source>
</evidence>
<dbReference type="PANTHER" id="PTHR37984:SF5">
    <property type="entry name" value="PROTEIN NYNRIN-LIKE"/>
    <property type="match status" value="1"/>
</dbReference>
<dbReference type="GO" id="GO:0003964">
    <property type="term" value="F:RNA-directed DNA polymerase activity"/>
    <property type="evidence" value="ECO:0007669"/>
    <property type="project" value="UniProtKB-KW"/>
</dbReference>
<evidence type="ECO:0000259" key="17">
    <source>
        <dbReference type="PROSITE" id="PS50994"/>
    </source>
</evidence>
<dbReference type="FunFam" id="3.30.70.270:FF:000003">
    <property type="entry name" value="Transposon Ty3-G Gag-Pol polyprotein"/>
    <property type="match status" value="1"/>
</dbReference>
<keyword evidence="12" id="KW-0239">DNA-directed DNA polymerase</keyword>
<evidence type="ECO:0000256" key="3">
    <source>
        <dbReference type="ARBA" id="ARBA00022695"/>
    </source>
</evidence>
<evidence type="ECO:0000256" key="8">
    <source>
        <dbReference type="ARBA" id="ARBA00022801"/>
    </source>
</evidence>
<dbReference type="SUPFAM" id="SSF54160">
    <property type="entry name" value="Chromo domain-like"/>
    <property type="match status" value="1"/>
</dbReference>
<keyword evidence="8" id="KW-0378">Hydrolase</keyword>